<gene>
    <name evidence="1" type="ORF">T229_13710</name>
</gene>
<dbReference type="GO" id="GO:0006355">
    <property type="term" value="P:regulation of DNA-templated transcription"/>
    <property type="evidence" value="ECO:0007669"/>
    <property type="project" value="InterPro"/>
</dbReference>
<protein>
    <submittedName>
        <fullName evidence="1">Toxin-antitoxin system protein</fullName>
    </submittedName>
</protein>
<accession>W2C977</accession>
<dbReference type="AlphaFoldDB" id="W2C977"/>
<dbReference type="SUPFAM" id="SSF47598">
    <property type="entry name" value="Ribbon-helix-helix"/>
    <property type="match status" value="1"/>
</dbReference>
<evidence type="ECO:0000313" key="1">
    <source>
        <dbReference type="EMBL" id="ETK03573.1"/>
    </source>
</evidence>
<reference evidence="1 2" key="1">
    <citation type="submission" date="2013-11" db="EMBL/GenBank/DDBJ databases">
        <title>Single cell genomics of uncultured Tannerella BU063 (oral taxon 286).</title>
        <authorList>
            <person name="Beall C.J."/>
            <person name="Campbell A.G."/>
            <person name="Griffen A.L."/>
            <person name="Podar M."/>
            <person name="Leys E.J."/>
        </authorList>
    </citation>
    <scope>NUCLEOTIDE SEQUENCE [LARGE SCALE GENOMIC DNA]</scope>
    <source>
        <strain evidence="1">Cell 5</strain>
    </source>
</reference>
<dbReference type="EMBL" id="AYYC01000734">
    <property type="protein sequence ID" value="ETK03573.1"/>
    <property type="molecule type" value="Genomic_DNA"/>
</dbReference>
<evidence type="ECO:0000313" key="2">
    <source>
        <dbReference type="Proteomes" id="UP000018872"/>
    </source>
</evidence>
<sequence>MDTIESKETTSIRINKSLLDRMRAKAKAGNRTFSNLVETLLYEFDDAEDDSLISEKEYFDRIDAAKKSIEEGRFVEVRSKEELHRYLDSL</sequence>
<name>W2C977_9BACT</name>
<dbReference type="PATRIC" id="fig|1410950.3.peg.2135"/>
<proteinExistence type="predicted"/>
<dbReference type="InterPro" id="IPR010985">
    <property type="entry name" value="Ribbon_hlx_hlx"/>
</dbReference>
<dbReference type="Proteomes" id="UP000018872">
    <property type="component" value="Unassembled WGS sequence"/>
</dbReference>
<comment type="caution">
    <text evidence="1">The sequence shown here is derived from an EMBL/GenBank/DDBJ whole genome shotgun (WGS) entry which is preliminary data.</text>
</comment>
<organism evidence="1 2">
    <name type="scientific">Tannerella sp. oral taxon BU063 isolate Cell 5</name>
    <dbReference type="NCBI Taxonomy" id="1410950"/>
    <lineage>
        <taxon>Bacteria</taxon>
        <taxon>Pseudomonadati</taxon>
        <taxon>Bacteroidota</taxon>
        <taxon>Bacteroidia</taxon>
        <taxon>Bacteroidales</taxon>
        <taxon>Tannerellaceae</taxon>
        <taxon>Tannerella</taxon>
    </lineage>
</organism>